<gene>
    <name evidence="6" type="primary">hipA_1</name>
    <name evidence="6" type="ORF">ENSA7_32040</name>
</gene>
<keyword evidence="2 6" id="KW-0808">Transferase</keyword>
<accession>A0A2S9YPP0</accession>
<dbReference type="OrthoDB" id="9805913at2"/>
<evidence type="ECO:0000256" key="2">
    <source>
        <dbReference type="ARBA" id="ARBA00022679"/>
    </source>
</evidence>
<evidence type="ECO:0000256" key="3">
    <source>
        <dbReference type="ARBA" id="ARBA00022777"/>
    </source>
</evidence>
<dbReference type="Pfam" id="PF13657">
    <property type="entry name" value="Couple_hipA"/>
    <property type="match status" value="1"/>
</dbReference>
<evidence type="ECO:0000313" key="7">
    <source>
        <dbReference type="Proteomes" id="UP000238823"/>
    </source>
</evidence>
<dbReference type="InterPro" id="IPR052028">
    <property type="entry name" value="HipA_Ser/Thr_kinase"/>
</dbReference>
<keyword evidence="3 6" id="KW-0418">Kinase</keyword>
<dbReference type="PANTHER" id="PTHR37419:SF1">
    <property type="entry name" value="SERINE_THREONINE-PROTEIN KINASE TOXIN HIPA"/>
    <property type="match status" value="1"/>
</dbReference>
<evidence type="ECO:0000256" key="1">
    <source>
        <dbReference type="ARBA" id="ARBA00010164"/>
    </source>
</evidence>
<dbReference type="InterPro" id="IPR012893">
    <property type="entry name" value="HipA-like_C"/>
</dbReference>
<dbReference type="GO" id="GO:0005829">
    <property type="term" value="C:cytosol"/>
    <property type="evidence" value="ECO:0007669"/>
    <property type="project" value="TreeGrafter"/>
</dbReference>
<proteinExistence type="inferred from homology"/>
<sequence>MSARVLLGDVVVGELRPDTASSQTTLEFDASYAASASRPVLGRWFEDHLIEPPRAFRGAPLPNYFRNLLPEGALRKIVERRLGTSAIPEYAMLLRLGENLSGAVRVISDEFDLHPLEAGERQRRDANDPFRFALTGVQPKLALSEVGDRLTMPVEGADGHWIAKFGSPAYQRLVDNELAMLDWAQRCGLDVPEHRVVRASEIEDIPADFDADQDVLIVRRFDREGDRRIHQEDFAQVFNLPPEERYAWEVMELGWSHYGSIGAVICALCGEDDFRRYMRRLAFMVLSGNADAHLKNWSLLYPDGVSARLAPVYDVVSTVVYPSLPTHSALRWLEPLEPTLEPPMQLVDVTLDDLLGVVSQSPADFSQVMDDLEAFVRDAREAWPAIAAAAPPVVRDRVTAHLAASAL</sequence>
<comment type="similarity">
    <text evidence="1">Belongs to the HipA Ser/Thr kinase family.</text>
</comment>
<dbReference type="RefSeq" id="WP_106090208.1">
    <property type="nucleotide sequence ID" value="NZ_PVNL01000059.1"/>
</dbReference>
<dbReference type="NCBIfam" id="TIGR03071">
    <property type="entry name" value="couple_hipA"/>
    <property type="match status" value="1"/>
</dbReference>
<evidence type="ECO:0000313" key="6">
    <source>
        <dbReference type="EMBL" id="PRQ07065.1"/>
    </source>
</evidence>
<dbReference type="EMBL" id="PVNL01000059">
    <property type="protein sequence ID" value="PRQ07065.1"/>
    <property type="molecule type" value="Genomic_DNA"/>
</dbReference>
<feature type="domain" description="HipA-like C-terminal" evidence="4">
    <location>
        <begin position="133"/>
        <end position="322"/>
    </location>
</feature>
<reference evidence="6 7" key="1">
    <citation type="submission" date="2018-03" db="EMBL/GenBank/DDBJ databases">
        <title>Draft Genome Sequences of the Obligatory Marine Myxobacteria Enhygromyxa salina SWB007.</title>
        <authorList>
            <person name="Poehlein A."/>
            <person name="Moghaddam J.A."/>
            <person name="Harms H."/>
            <person name="Alanjari M."/>
            <person name="Koenig G.M."/>
            <person name="Daniel R."/>
            <person name="Schaeberle T.F."/>
        </authorList>
    </citation>
    <scope>NUCLEOTIDE SEQUENCE [LARGE SCALE GENOMIC DNA]</scope>
    <source>
        <strain evidence="6 7">SWB007</strain>
    </source>
</reference>
<comment type="caution">
    <text evidence="6">The sequence shown here is derived from an EMBL/GenBank/DDBJ whole genome shotgun (WGS) entry which is preliminary data.</text>
</comment>
<protein>
    <submittedName>
        <fullName evidence="6">Serine/threonine-protein kinase HipA</fullName>
        <ecNumber evidence="6">2.7.11.1</ecNumber>
    </submittedName>
</protein>
<name>A0A2S9YPP0_9BACT</name>
<feature type="domain" description="HipA N-terminal subdomain 1" evidence="5">
    <location>
        <begin position="4"/>
        <end position="106"/>
    </location>
</feature>
<dbReference type="PANTHER" id="PTHR37419">
    <property type="entry name" value="SERINE/THREONINE-PROTEIN KINASE TOXIN HIPA"/>
    <property type="match status" value="1"/>
</dbReference>
<dbReference type="InterPro" id="IPR017508">
    <property type="entry name" value="HipA_N1"/>
</dbReference>
<dbReference type="EC" id="2.7.11.1" evidence="6"/>
<dbReference type="AlphaFoldDB" id="A0A2S9YPP0"/>
<dbReference type="Pfam" id="PF07804">
    <property type="entry name" value="HipA_C"/>
    <property type="match status" value="1"/>
</dbReference>
<dbReference type="Proteomes" id="UP000238823">
    <property type="component" value="Unassembled WGS sequence"/>
</dbReference>
<dbReference type="Gene3D" id="1.10.1070.20">
    <property type="match status" value="1"/>
</dbReference>
<organism evidence="6 7">
    <name type="scientific">Enhygromyxa salina</name>
    <dbReference type="NCBI Taxonomy" id="215803"/>
    <lineage>
        <taxon>Bacteria</taxon>
        <taxon>Pseudomonadati</taxon>
        <taxon>Myxococcota</taxon>
        <taxon>Polyangia</taxon>
        <taxon>Nannocystales</taxon>
        <taxon>Nannocystaceae</taxon>
        <taxon>Enhygromyxa</taxon>
    </lineage>
</organism>
<dbReference type="GO" id="GO:0004674">
    <property type="term" value="F:protein serine/threonine kinase activity"/>
    <property type="evidence" value="ECO:0007669"/>
    <property type="project" value="UniProtKB-EC"/>
</dbReference>
<evidence type="ECO:0000259" key="5">
    <source>
        <dbReference type="Pfam" id="PF13657"/>
    </source>
</evidence>
<evidence type="ECO:0000259" key="4">
    <source>
        <dbReference type="Pfam" id="PF07804"/>
    </source>
</evidence>